<evidence type="ECO:0000313" key="7">
    <source>
        <dbReference type="EMBL" id="MBJ6368159.1"/>
    </source>
</evidence>
<feature type="transmembrane region" description="Helical" evidence="5">
    <location>
        <begin position="118"/>
        <end position="141"/>
    </location>
</feature>
<feature type="transmembrane region" description="Helical" evidence="5">
    <location>
        <begin position="161"/>
        <end position="186"/>
    </location>
</feature>
<feature type="transmembrane region" description="Helical" evidence="5">
    <location>
        <begin position="93"/>
        <end position="111"/>
    </location>
</feature>
<dbReference type="PANTHER" id="PTHR37422">
    <property type="entry name" value="TEICHURONIC ACID BIOSYNTHESIS PROTEIN TUAE"/>
    <property type="match status" value="1"/>
</dbReference>
<proteinExistence type="predicted"/>
<dbReference type="GO" id="GO:0016020">
    <property type="term" value="C:membrane"/>
    <property type="evidence" value="ECO:0007669"/>
    <property type="project" value="UniProtKB-SubCell"/>
</dbReference>
<keyword evidence="8" id="KW-1185">Reference proteome</keyword>
<keyword evidence="4 5" id="KW-0472">Membrane</keyword>
<gene>
    <name evidence="7" type="ORF">JF259_08665</name>
</gene>
<feature type="transmembrane region" description="Helical" evidence="5">
    <location>
        <begin position="37"/>
        <end position="55"/>
    </location>
</feature>
<feature type="transmembrane region" description="Helical" evidence="5">
    <location>
        <begin position="14"/>
        <end position="31"/>
    </location>
</feature>
<evidence type="ECO:0000256" key="4">
    <source>
        <dbReference type="ARBA" id="ARBA00023136"/>
    </source>
</evidence>
<feature type="transmembrane region" description="Helical" evidence="5">
    <location>
        <begin position="318"/>
        <end position="336"/>
    </location>
</feature>
<feature type="transmembrane region" description="Helical" evidence="5">
    <location>
        <begin position="276"/>
        <end position="298"/>
    </location>
</feature>
<dbReference type="Pfam" id="PF04932">
    <property type="entry name" value="Wzy_C"/>
    <property type="match status" value="1"/>
</dbReference>
<dbReference type="InterPro" id="IPR007016">
    <property type="entry name" value="O-antigen_ligase-rel_domated"/>
</dbReference>
<comment type="subcellular location">
    <subcellularLocation>
        <location evidence="1">Membrane</location>
        <topology evidence="1">Multi-pass membrane protein</topology>
    </subcellularLocation>
</comment>
<evidence type="ECO:0000256" key="5">
    <source>
        <dbReference type="SAM" id="Phobius"/>
    </source>
</evidence>
<keyword evidence="3 5" id="KW-1133">Transmembrane helix</keyword>
<keyword evidence="2 5" id="KW-0812">Transmembrane</keyword>
<dbReference type="AlphaFoldDB" id="A0A8J7J393"/>
<feature type="transmembrane region" description="Helical" evidence="5">
    <location>
        <begin position="67"/>
        <end position="87"/>
    </location>
</feature>
<dbReference type="InterPro" id="IPR051533">
    <property type="entry name" value="WaaL-like"/>
</dbReference>
<evidence type="ECO:0000256" key="2">
    <source>
        <dbReference type="ARBA" id="ARBA00022692"/>
    </source>
</evidence>
<dbReference type="RefSeq" id="WP_199114923.1">
    <property type="nucleotide sequence ID" value="NZ_JAELVQ010000009.1"/>
</dbReference>
<feature type="transmembrane region" description="Helical" evidence="5">
    <location>
        <begin position="232"/>
        <end position="255"/>
    </location>
</feature>
<evidence type="ECO:0000259" key="6">
    <source>
        <dbReference type="Pfam" id="PF04932"/>
    </source>
</evidence>
<comment type="caution">
    <text evidence="7">The sequence shown here is derived from an EMBL/GenBank/DDBJ whole genome shotgun (WGS) entry which is preliminary data.</text>
</comment>
<dbReference type="PANTHER" id="PTHR37422:SF13">
    <property type="entry name" value="LIPOPOLYSACCHARIDE BIOSYNTHESIS PROTEIN PA4999-RELATED"/>
    <property type="match status" value="1"/>
</dbReference>
<feature type="transmembrane region" description="Helical" evidence="5">
    <location>
        <begin position="371"/>
        <end position="389"/>
    </location>
</feature>
<name>A0A8J7J393_9FLAO</name>
<feature type="domain" description="O-antigen ligase-related" evidence="6">
    <location>
        <begin position="195"/>
        <end position="329"/>
    </location>
</feature>
<feature type="transmembrane region" description="Helical" evidence="5">
    <location>
        <begin position="198"/>
        <end position="226"/>
    </location>
</feature>
<dbReference type="EMBL" id="JAELVQ010000009">
    <property type="protein sequence ID" value="MBJ6368159.1"/>
    <property type="molecule type" value="Genomic_DNA"/>
</dbReference>
<protein>
    <submittedName>
        <fullName evidence="7">Oligosaccharide repeat unit polymerase</fullName>
    </submittedName>
</protein>
<evidence type="ECO:0000313" key="8">
    <source>
        <dbReference type="Proteomes" id="UP000610931"/>
    </source>
</evidence>
<dbReference type="Proteomes" id="UP000610931">
    <property type="component" value="Unassembled WGS sequence"/>
</dbReference>
<feature type="transmembrane region" description="Helical" evidence="5">
    <location>
        <begin position="348"/>
        <end position="365"/>
    </location>
</feature>
<sequence length="390" mass="45694">MDTVINKYSRAKEIWINIGLLTFPIVLPLPTPLNIKSISFIVFLITLFFNTPFKIIDYKNLFTNKVVTLFFVLYLLDPILSLIRGNGFYLQDLRLPFLIVPIIFLLCKDLLIKYKSKILFAFTAGTFGYIVFTLLFVIYFYTNSIEVFAFDYFLKYVTYHYLPFAIHHTYMGIYLCFATSIVLFFLELKTNVKIFLCFILFFSILIIASKLTIVFFIMTLFTYLMLNLKWSFLRRITLIVTLAFTFFIVIIILYFKTDLFRTLNISINERWDLINCSLEGIYSNFFIGIGDGNVKSFIVSCNSSLGLKDTHNVFLQELLSNGILGFFVLSTILWSLTKLFFKVKSTLGVMLMFMVFFFGFVEHLFDLQHGVLFFIFFMLLIYCTCELNLK</sequence>
<accession>A0A8J7J393</accession>
<reference evidence="7" key="1">
    <citation type="submission" date="2020-12" db="EMBL/GenBank/DDBJ databases">
        <title>Snuella sp. nov., isolated from sediment in Incheon.</title>
        <authorList>
            <person name="Kim W."/>
        </authorList>
    </citation>
    <scope>NUCLEOTIDE SEQUENCE</scope>
    <source>
        <strain evidence="7">CAU 1569</strain>
    </source>
</reference>
<evidence type="ECO:0000256" key="3">
    <source>
        <dbReference type="ARBA" id="ARBA00022989"/>
    </source>
</evidence>
<organism evidence="7 8">
    <name type="scientific">Snuella sedimenti</name>
    <dbReference type="NCBI Taxonomy" id="2798802"/>
    <lineage>
        <taxon>Bacteria</taxon>
        <taxon>Pseudomonadati</taxon>
        <taxon>Bacteroidota</taxon>
        <taxon>Flavobacteriia</taxon>
        <taxon>Flavobacteriales</taxon>
        <taxon>Flavobacteriaceae</taxon>
        <taxon>Snuella</taxon>
    </lineage>
</organism>
<evidence type="ECO:0000256" key="1">
    <source>
        <dbReference type="ARBA" id="ARBA00004141"/>
    </source>
</evidence>